<dbReference type="RefSeq" id="WP_126630000.1">
    <property type="nucleotide sequence ID" value="NZ_BIFT01000002.1"/>
</dbReference>
<accession>A0A402BET5</accession>
<dbReference type="Proteomes" id="UP000287171">
    <property type="component" value="Unassembled WGS sequence"/>
</dbReference>
<organism evidence="1 2">
    <name type="scientific">Dictyobacter alpinus</name>
    <dbReference type="NCBI Taxonomy" id="2014873"/>
    <lineage>
        <taxon>Bacteria</taxon>
        <taxon>Bacillati</taxon>
        <taxon>Chloroflexota</taxon>
        <taxon>Ktedonobacteria</taxon>
        <taxon>Ktedonobacterales</taxon>
        <taxon>Dictyobacteraceae</taxon>
        <taxon>Dictyobacter</taxon>
    </lineage>
</organism>
<protein>
    <submittedName>
        <fullName evidence="1">Uncharacterized protein</fullName>
    </submittedName>
</protein>
<reference evidence="2" key="1">
    <citation type="submission" date="2018-12" db="EMBL/GenBank/DDBJ databases">
        <title>Tengunoibacter tsumagoiensis gen. nov., sp. nov., Dictyobacter kobayashii sp. nov., D. alpinus sp. nov., and D. joshuensis sp. nov. and description of Dictyobacteraceae fam. nov. within the order Ktedonobacterales isolated from Tengu-no-mugimeshi.</title>
        <authorList>
            <person name="Wang C.M."/>
            <person name="Zheng Y."/>
            <person name="Sakai Y."/>
            <person name="Toyoda A."/>
            <person name="Minakuchi Y."/>
            <person name="Abe K."/>
            <person name="Yokota A."/>
            <person name="Yabe S."/>
        </authorList>
    </citation>
    <scope>NUCLEOTIDE SEQUENCE [LARGE SCALE GENOMIC DNA]</scope>
    <source>
        <strain evidence="2">Uno16</strain>
    </source>
</reference>
<proteinExistence type="predicted"/>
<gene>
    <name evidence="1" type="ORF">KDA_52860</name>
</gene>
<name>A0A402BET5_9CHLR</name>
<keyword evidence="2" id="KW-1185">Reference proteome</keyword>
<dbReference type="AlphaFoldDB" id="A0A402BET5"/>
<dbReference type="EMBL" id="BIFT01000002">
    <property type="protein sequence ID" value="GCE29802.1"/>
    <property type="molecule type" value="Genomic_DNA"/>
</dbReference>
<evidence type="ECO:0000313" key="1">
    <source>
        <dbReference type="EMBL" id="GCE29802.1"/>
    </source>
</evidence>
<evidence type="ECO:0000313" key="2">
    <source>
        <dbReference type="Proteomes" id="UP000287171"/>
    </source>
</evidence>
<sequence length="59" mass="6583">MKSSSRVRRRYEAVGLLFSVAWVEGPRIRTLHTLPTLASKEGSEEALPTTQTEIVLIEA</sequence>
<comment type="caution">
    <text evidence="1">The sequence shown here is derived from an EMBL/GenBank/DDBJ whole genome shotgun (WGS) entry which is preliminary data.</text>
</comment>